<sequence length="265" mass="30303">MAKILRTRHELEQYLNKSEAGYFYARYQGYAMHSAFQPIVSASGKLFGYEALLRVYDEAGNKLKTEPFFNSEFISTAERINFDRLARVIHLRNFALFLSKGTLFLNLSPIAALDSDKQEATQKSFVRRIDELGLSIDQIYFEVLEHTCSCDALLVNSLRNLQGYGARIAIDDYGVEASSEARARDVRPDIIKVDRSLLLNYVEGKRDDLLNVIKLARELEARVLLEGVEDYRCYAAGKHLQVDYMQGYFIGRPELVDSLCQFEPL</sequence>
<gene>
    <name evidence="2" type="ORF">C942_02666</name>
</gene>
<dbReference type="GO" id="GO:0071111">
    <property type="term" value="F:cyclic-guanylate-specific phosphodiesterase activity"/>
    <property type="evidence" value="ECO:0007669"/>
    <property type="project" value="InterPro"/>
</dbReference>
<dbReference type="OrthoDB" id="1673646at2"/>
<dbReference type="Proteomes" id="UP000011134">
    <property type="component" value="Unassembled WGS sequence"/>
</dbReference>
<evidence type="ECO:0000313" key="3">
    <source>
        <dbReference type="Proteomes" id="UP000011134"/>
    </source>
</evidence>
<keyword evidence="3" id="KW-1185">Reference proteome</keyword>
<evidence type="ECO:0000259" key="1">
    <source>
        <dbReference type="PROSITE" id="PS50883"/>
    </source>
</evidence>
<dbReference type="Gene3D" id="3.20.20.450">
    <property type="entry name" value="EAL domain"/>
    <property type="match status" value="1"/>
</dbReference>
<dbReference type="PANTHER" id="PTHR33121:SF76">
    <property type="entry name" value="SIGNALING PROTEIN"/>
    <property type="match status" value="1"/>
</dbReference>
<dbReference type="RefSeq" id="WP_007462540.1">
    <property type="nucleotide sequence ID" value="NZ_AMZO01000003.1"/>
</dbReference>
<dbReference type="Pfam" id="PF00563">
    <property type="entry name" value="EAL"/>
    <property type="match status" value="1"/>
</dbReference>
<name>L8JFW9_9GAMM</name>
<dbReference type="InterPro" id="IPR050706">
    <property type="entry name" value="Cyclic-di-GMP_PDE-like"/>
</dbReference>
<dbReference type="PANTHER" id="PTHR33121">
    <property type="entry name" value="CYCLIC DI-GMP PHOSPHODIESTERASE PDEF"/>
    <property type="match status" value="1"/>
</dbReference>
<protein>
    <recommendedName>
        <fullName evidence="1">EAL domain-containing protein</fullName>
    </recommendedName>
</protein>
<dbReference type="PROSITE" id="PS50883">
    <property type="entry name" value="EAL"/>
    <property type="match status" value="1"/>
</dbReference>
<comment type="caution">
    <text evidence="2">The sequence shown here is derived from an EMBL/GenBank/DDBJ whole genome shotgun (WGS) entry which is preliminary data.</text>
</comment>
<feature type="domain" description="EAL" evidence="1">
    <location>
        <begin position="8"/>
        <end position="265"/>
    </location>
</feature>
<dbReference type="SUPFAM" id="SSF141868">
    <property type="entry name" value="EAL domain-like"/>
    <property type="match status" value="1"/>
</dbReference>
<dbReference type="EMBL" id="AMZO01000003">
    <property type="protein sequence ID" value="ELR67158.1"/>
    <property type="molecule type" value="Genomic_DNA"/>
</dbReference>
<evidence type="ECO:0000313" key="2">
    <source>
        <dbReference type="EMBL" id="ELR67158.1"/>
    </source>
</evidence>
<dbReference type="AlphaFoldDB" id="L8JFW9"/>
<dbReference type="InterPro" id="IPR035919">
    <property type="entry name" value="EAL_sf"/>
</dbReference>
<reference evidence="2 3" key="1">
    <citation type="submission" date="2012-12" db="EMBL/GenBank/DDBJ databases">
        <title>Genome Assembly of Photobacterium sp. AK15.</title>
        <authorList>
            <person name="Khatri I."/>
            <person name="Vaidya B."/>
            <person name="Srinivas T.N.R."/>
            <person name="Subramanian S."/>
            <person name="Pinnaka A."/>
        </authorList>
    </citation>
    <scope>NUCLEOTIDE SEQUENCE [LARGE SCALE GENOMIC DNA]</scope>
    <source>
        <strain evidence="2 3">AK15</strain>
    </source>
</reference>
<dbReference type="InterPro" id="IPR001633">
    <property type="entry name" value="EAL_dom"/>
</dbReference>
<proteinExistence type="predicted"/>
<dbReference type="PATRIC" id="fig|1056511.3.peg.728"/>
<dbReference type="SMART" id="SM00052">
    <property type="entry name" value="EAL"/>
    <property type="match status" value="1"/>
</dbReference>
<organism evidence="2 3">
    <name type="scientific">Photobacterium marinum</name>
    <dbReference type="NCBI Taxonomy" id="1056511"/>
    <lineage>
        <taxon>Bacteria</taxon>
        <taxon>Pseudomonadati</taxon>
        <taxon>Pseudomonadota</taxon>
        <taxon>Gammaproteobacteria</taxon>
        <taxon>Vibrionales</taxon>
        <taxon>Vibrionaceae</taxon>
        <taxon>Photobacterium</taxon>
    </lineage>
</organism>
<accession>L8JFW9</accession>
<dbReference type="CDD" id="cd01948">
    <property type="entry name" value="EAL"/>
    <property type="match status" value="1"/>
</dbReference>